<accession>A0A7X0F1T4</accession>
<comment type="caution">
    <text evidence="2">The sequence shown here is derived from an EMBL/GenBank/DDBJ whole genome shotgun (WGS) entry which is preliminary data.</text>
</comment>
<dbReference type="AlphaFoldDB" id="A0A7X0F1T4"/>
<sequence>MNHAERAMRTDWPSEIDRWLSELSQYGGHHGGFGHPQHHGHHDPHHHERGSGSAPGERSEAAGEPRAQRRSFLT</sequence>
<protein>
    <submittedName>
        <fullName evidence="2">Uncharacterized protein</fullName>
    </submittedName>
</protein>
<feature type="compositionally biased region" description="Basic and acidic residues" evidence="1">
    <location>
        <begin position="57"/>
        <end position="67"/>
    </location>
</feature>
<dbReference type="Proteomes" id="UP000583800">
    <property type="component" value="Unassembled WGS sequence"/>
</dbReference>
<evidence type="ECO:0000313" key="3">
    <source>
        <dbReference type="Proteomes" id="UP000583800"/>
    </source>
</evidence>
<name>A0A7X0F1T4_9ACTN</name>
<organism evidence="2 3">
    <name type="scientific">Nonomuraea muscovyensis</name>
    <dbReference type="NCBI Taxonomy" id="1124761"/>
    <lineage>
        <taxon>Bacteria</taxon>
        <taxon>Bacillati</taxon>
        <taxon>Actinomycetota</taxon>
        <taxon>Actinomycetes</taxon>
        <taxon>Streptosporangiales</taxon>
        <taxon>Streptosporangiaceae</taxon>
        <taxon>Nonomuraea</taxon>
    </lineage>
</organism>
<keyword evidence="3" id="KW-1185">Reference proteome</keyword>
<evidence type="ECO:0000256" key="1">
    <source>
        <dbReference type="SAM" id="MobiDB-lite"/>
    </source>
</evidence>
<dbReference type="RefSeq" id="WP_185087823.1">
    <property type="nucleotide sequence ID" value="NZ_JACHJB010000003.1"/>
</dbReference>
<dbReference type="EMBL" id="JACHJB010000003">
    <property type="protein sequence ID" value="MBB6349954.1"/>
    <property type="molecule type" value="Genomic_DNA"/>
</dbReference>
<feature type="region of interest" description="Disordered" evidence="1">
    <location>
        <begin position="23"/>
        <end position="74"/>
    </location>
</feature>
<evidence type="ECO:0000313" key="2">
    <source>
        <dbReference type="EMBL" id="MBB6349954.1"/>
    </source>
</evidence>
<reference evidence="2 3" key="1">
    <citation type="submission" date="2020-08" db="EMBL/GenBank/DDBJ databases">
        <title>Sequencing the genomes of 1000 actinobacteria strains.</title>
        <authorList>
            <person name="Klenk H.-P."/>
        </authorList>
    </citation>
    <scope>NUCLEOTIDE SEQUENCE [LARGE SCALE GENOMIC DNA]</scope>
    <source>
        <strain evidence="2 3">DSM 45913</strain>
    </source>
</reference>
<gene>
    <name evidence="2" type="ORF">FHU36_006526</name>
</gene>
<proteinExistence type="predicted"/>